<dbReference type="InterPro" id="IPR048535">
    <property type="entry name" value="RRN6_beta-prop"/>
</dbReference>
<keyword evidence="5" id="KW-1185">Reference proteome</keyword>
<dbReference type="InterPro" id="IPR048536">
    <property type="entry name" value="Rrn6_K-rich"/>
</dbReference>
<dbReference type="PANTHER" id="PTHR28221">
    <property type="entry name" value="RNA POLYMERASE I-SPECIFIC TRANSCRIPTION INITIATION FACTOR RRN6"/>
    <property type="match status" value="1"/>
</dbReference>
<evidence type="ECO:0000313" key="5">
    <source>
        <dbReference type="Proteomes" id="UP000027265"/>
    </source>
</evidence>
<dbReference type="PANTHER" id="PTHR28221:SF2">
    <property type="entry name" value="RNA POLYMERASE I-SPECIFIC TRANSCRIPTION INITIATION FACTOR RRN6"/>
    <property type="match status" value="1"/>
</dbReference>
<evidence type="ECO:0000259" key="3">
    <source>
        <dbReference type="Pfam" id="PF20639"/>
    </source>
</evidence>
<feature type="domain" description="RRN6 K-rich C-terminal" evidence="3">
    <location>
        <begin position="771"/>
        <end position="916"/>
    </location>
</feature>
<feature type="domain" description="RRN6 beta-propeller" evidence="2">
    <location>
        <begin position="302"/>
        <end position="443"/>
    </location>
</feature>
<dbReference type="Pfam" id="PF20639">
    <property type="entry name" value="Rrn6_K-rich"/>
    <property type="match status" value="1"/>
</dbReference>
<feature type="region of interest" description="Disordered" evidence="1">
    <location>
        <begin position="857"/>
        <end position="916"/>
    </location>
</feature>
<proteinExistence type="predicted"/>
<dbReference type="Pfam" id="PF10214">
    <property type="entry name" value="Rrn6_beta-prop"/>
    <property type="match status" value="1"/>
</dbReference>
<feature type="region of interest" description="Disordered" evidence="1">
    <location>
        <begin position="1"/>
        <end position="27"/>
    </location>
</feature>
<organism evidence="4 5">
    <name type="scientific">Jaapia argillacea MUCL 33604</name>
    <dbReference type="NCBI Taxonomy" id="933084"/>
    <lineage>
        <taxon>Eukaryota</taxon>
        <taxon>Fungi</taxon>
        <taxon>Dikarya</taxon>
        <taxon>Basidiomycota</taxon>
        <taxon>Agaricomycotina</taxon>
        <taxon>Agaricomycetes</taxon>
        <taxon>Agaricomycetidae</taxon>
        <taxon>Jaapiales</taxon>
        <taxon>Jaapiaceae</taxon>
        <taxon>Jaapia</taxon>
    </lineage>
</organism>
<name>A0A067Q1U1_9AGAM</name>
<feature type="compositionally biased region" description="Polar residues" evidence="1">
    <location>
        <begin position="1"/>
        <end position="15"/>
    </location>
</feature>
<dbReference type="GO" id="GO:0042790">
    <property type="term" value="P:nucleolar large rRNA transcription by RNA polymerase I"/>
    <property type="evidence" value="ECO:0007669"/>
    <property type="project" value="TreeGrafter"/>
</dbReference>
<dbReference type="GO" id="GO:0001163">
    <property type="term" value="F:RNA polymerase I transcription regulatory region sequence-specific DNA binding"/>
    <property type="evidence" value="ECO:0007669"/>
    <property type="project" value="TreeGrafter"/>
</dbReference>
<evidence type="ECO:0000259" key="2">
    <source>
        <dbReference type="Pfam" id="PF10214"/>
    </source>
</evidence>
<dbReference type="InParanoid" id="A0A067Q1U1"/>
<dbReference type="Proteomes" id="UP000027265">
    <property type="component" value="Unassembled WGS sequence"/>
</dbReference>
<gene>
    <name evidence="4" type="ORF">JAAARDRAFT_204806</name>
</gene>
<reference evidence="5" key="1">
    <citation type="journal article" date="2014" name="Proc. Natl. Acad. Sci. U.S.A.">
        <title>Extensive sampling of basidiomycete genomes demonstrates inadequacy of the white-rot/brown-rot paradigm for wood decay fungi.</title>
        <authorList>
            <person name="Riley R."/>
            <person name="Salamov A.A."/>
            <person name="Brown D.W."/>
            <person name="Nagy L.G."/>
            <person name="Floudas D."/>
            <person name="Held B.W."/>
            <person name="Levasseur A."/>
            <person name="Lombard V."/>
            <person name="Morin E."/>
            <person name="Otillar R."/>
            <person name="Lindquist E.A."/>
            <person name="Sun H."/>
            <person name="LaButti K.M."/>
            <person name="Schmutz J."/>
            <person name="Jabbour D."/>
            <person name="Luo H."/>
            <person name="Baker S.E."/>
            <person name="Pisabarro A.G."/>
            <person name="Walton J.D."/>
            <person name="Blanchette R.A."/>
            <person name="Henrissat B."/>
            <person name="Martin F."/>
            <person name="Cullen D."/>
            <person name="Hibbett D.S."/>
            <person name="Grigoriev I.V."/>
        </authorList>
    </citation>
    <scope>NUCLEOTIDE SEQUENCE [LARGE SCALE GENOMIC DNA]</scope>
    <source>
        <strain evidence="5">MUCL 33604</strain>
    </source>
</reference>
<dbReference type="OrthoDB" id="2382881at2759"/>
<dbReference type="EMBL" id="KL197713">
    <property type="protein sequence ID" value="KDQ61038.1"/>
    <property type="molecule type" value="Genomic_DNA"/>
</dbReference>
<dbReference type="STRING" id="933084.A0A067Q1U1"/>
<protein>
    <submittedName>
        <fullName evidence="4">Uncharacterized protein</fullName>
    </submittedName>
</protein>
<feature type="compositionally biased region" description="Basic residues" evidence="1">
    <location>
        <begin position="903"/>
        <end position="916"/>
    </location>
</feature>
<dbReference type="HOGENOM" id="CLU_007284_0_0_1"/>
<sequence>MDQWPTTDGTGQKRNVPSRRRVKDEEDSWSYPCLEEGVLNAATLQDKNGRLEWTLASRNKARRLTPKGQPTVIFPATRPPEIQAPHGGIQQRSEQGAHFLRTYLPDVDIPAELIREEIAADARSTEKFQDYDPSLGNVFDVIRCYDDVRDPHCFMVAPIGEYGIDLNFSPITFKPQQGIVCRPSAHPVRSFQTPIQQISASSPASGRNVEASLLGVRTSASTVILEVKTKSLRSRAADIPQVTVVDLLTVSRSAVDDRPVVDVGVRSSPEVLAMFVNAEGAVYKCNFSGGQALEMVHPKRETSSDDLFWRIAVGKDCASCLVTSHKAMTHLDFRKGSSSLVYSIENKPGELITAIESAIEDELVRVTTTSEILWLDERFRKRPLLAYKHGRQFDRTLQTRTISVSRTPLTFLTSRKNGLVTIYDVCADDGSARVHSNCRPYVLPPITLPDVANSGYTIFRHPLDRSQKNATLMQYSSGGGVYKMDLELVSDPPLQAGQPDFGEMGLEEPEWSPELLRLKAMEDQANVGPLGAQEFSEVDLRPVYERLFFPESQEEEVSGRDVDDLLETMSDFWQALDAPIDHPVTMFDVTYRTGDEPTQSSRSDFFTQTPLNSHEGFRALVTGRIPQKELSRRAAWHHDITSILQRFTPQLSRTPQETFQNLEVYKLAADGRRPPASLRRETDAQEQLTVDLSLSTDVFSSRPFVTPSPPSDDDVETMSRAAEAMSLVDGEPPPIQFGYLRPVHKAKAGHYARENEIGITDAGMPQGVRLLLKEWDIGDNPQEYSYEDPYDVIAAAPGLARDRTQAPSSLLPRGEKEPPAGTQRPPTIFATKSRAPPPIAASQSAMARLPVTVAQTQEAPVSRPLPNFGSQPTITKPGTNMSQDMIIPSTQVLPGPFGGRPQPGKKKPAKKRVGGF</sequence>
<accession>A0A067Q1U1</accession>
<evidence type="ECO:0000313" key="4">
    <source>
        <dbReference type="EMBL" id="KDQ61038.1"/>
    </source>
</evidence>
<feature type="region of interest" description="Disordered" evidence="1">
    <location>
        <begin position="804"/>
        <end position="830"/>
    </location>
</feature>
<dbReference type="GO" id="GO:0001179">
    <property type="term" value="F:RNA polymerase I general transcription initiation factor binding"/>
    <property type="evidence" value="ECO:0007669"/>
    <property type="project" value="TreeGrafter"/>
</dbReference>
<dbReference type="AlphaFoldDB" id="A0A067Q1U1"/>
<dbReference type="GO" id="GO:0070860">
    <property type="term" value="C:RNA polymerase I core factor complex"/>
    <property type="evidence" value="ECO:0007669"/>
    <property type="project" value="TreeGrafter"/>
</dbReference>
<dbReference type="InterPro" id="IPR019350">
    <property type="entry name" value="RNA_pol_I-sp_TIF_RRN6-like"/>
</dbReference>
<evidence type="ECO:0000256" key="1">
    <source>
        <dbReference type="SAM" id="MobiDB-lite"/>
    </source>
</evidence>
<feature type="compositionally biased region" description="Polar residues" evidence="1">
    <location>
        <begin position="868"/>
        <end position="892"/>
    </location>
</feature>